<dbReference type="PANTHER" id="PTHR13405:SF11">
    <property type="entry name" value="NUCLEAR PORE COMPLEX PROTEIN NUP133"/>
    <property type="match status" value="1"/>
</dbReference>
<organism evidence="11 12">
    <name type="scientific">Penicillium patulum</name>
    <name type="common">Penicillium griseofulvum</name>
    <dbReference type="NCBI Taxonomy" id="5078"/>
    <lineage>
        <taxon>Eukaryota</taxon>
        <taxon>Fungi</taxon>
        <taxon>Dikarya</taxon>
        <taxon>Ascomycota</taxon>
        <taxon>Pezizomycotina</taxon>
        <taxon>Eurotiomycetes</taxon>
        <taxon>Eurotiomycetidae</taxon>
        <taxon>Eurotiales</taxon>
        <taxon>Aspergillaceae</taxon>
        <taxon>Penicillium</taxon>
    </lineage>
</organism>
<comment type="subcellular location">
    <subcellularLocation>
        <location evidence="1">Nucleus envelope</location>
    </subcellularLocation>
</comment>
<dbReference type="Proteomes" id="UP000070168">
    <property type="component" value="Unassembled WGS sequence"/>
</dbReference>
<evidence type="ECO:0000256" key="7">
    <source>
        <dbReference type="ARBA" id="ARBA00023242"/>
    </source>
</evidence>
<name>A0A135LTS9_PENPA</name>
<dbReference type="Pfam" id="PF03177">
    <property type="entry name" value="Nucleoporin_C"/>
    <property type="match status" value="1"/>
</dbReference>
<evidence type="ECO:0000256" key="1">
    <source>
        <dbReference type="ARBA" id="ARBA00004259"/>
    </source>
</evidence>
<evidence type="ECO:0000256" key="4">
    <source>
        <dbReference type="ARBA" id="ARBA00022816"/>
    </source>
</evidence>
<dbReference type="FunFam" id="2.130.10.10:FF:001057">
    <property type="entry name" value="Nuclear pore complex subunit Nup133, putative"/>
    <property type="match status" value="1"/>
</dbReference>
<reference evidence="11 12" key="1">
    <citation type="journal article" date="2016" name="BMC Genomics">
        <title>Genome sequencing and secondary metabolism of the postharvest pathogen Penicillium griseofulvum.</title>
        <authorList>
            <person name="Banani H."/>
            <person name="Marcet-Houben M."/>
            <person name="Ballester A.R."/>
            <person name="Abbruscato P."/>
            <person name="Gonzalez-Candelas L."/>
            <person name="Gabaldon T."/>
            <person name="Spadaro D."/>
        </authorList>
    </citation>
    <scope>NUCLEOTIDE SEQUENCE [LARGE SCALE GENOMIC DNA]</scope>
    <source>
        <strain evidence="11 12">PG3</strain>
    </source>
</reference>
<dbReference type="PANTHER" id="PTHR13405">
    <property type="entry name" value="NUCLEAR PORE COMPLEX PROTEIN NUP133"/>
    <property type="match status" value="1"/>
</dbReference>
<comment type="caution">
    <text evidence="11">The sequence shown here is derived from an EMBL/GenBank/DDBJ whole genome shotgun (WGS) entry which is preliminary data.</text>
</comment>
<evidence type="ECO:0000313" key="11">
    <source>
        <dbReference type="EMBL" id="KXG52346.1"/>
    </source>
</evidence>
<dbReference type="GO" id="GO:0000972">
    <property type="term" value="P:transcription-dependent tethering of RNA polymerase II gene DNA at nuclear periphery"/>
    <property type="evidence" value="ECO:0007669"/>
    <property type="project" value="TreeGrafter"/>
</dbReference>
<dbReference type="GO" id="GO:0017056">
    <property type="term" value="F:structural constituent of nuclear pore"/>
    <property type="evidence" value="ECO:0007669"/>
    <property type="project" value="InterPro"/>
</dbReference>
<keyword evidence="5" id="KW-0653">Protein transport</keyword>
<comment type="similarity">
    <text evidence="2">Belongs to the nucleoporin Nup133 family.</text>
</comment>
<dbReference type="GO" id="GO:0031080">
    <property type="term" value="C:nuclear pore outer ring"/>
    <property type="evidence" value="ECO:0007669"/>
    <property type="project" value="TreeGrafter"/>
</dbReference>
<feature type="domain" description="Nucleoporin Nup133/Nup155-like C-terminal" evidence="9">
    <location>
        <begin position="641"/>
        <end position="1287"/>
    </location>
</feature>
<dbReference type="InterPro" id="IPR037624">
    <property type="entry name" value="Nup133-like"/>
</dbReference>
<evidence type="ECO:0000256" key="2">
    <source>
        <dbReference type="ARBA" id="ARBA00005569"/>
    </source>
</evidence>
<feature type="region of interest" description="Disordered" evidence="8">
    <location>
        <begin position="1"/>
        <end position="69"/>
    </location>
</feature>
<evidence type="ECO:0000259" key="10">
    <source>
        <dbReference type="Pfam" id="PF08801"/>
    </source>
</evidence>
<gene>
    <name evidence="11" type="ORF">PGRI_086300</name>
</gene>
<dbReference type="EMBL" id="LHQR01000026">
    <property type="protein sequence ID" value="KXG52346.1"/>
    <property type="molecule type" value="Genomic_DNA"/>
</dbReference>
<evidence type="ECO:0000313" key="12">
    <source>
        <dbReference type="Proteomes" id="UP000070168"/>
    </source>
</evidence>
<dbReference type="InterPro" id="IPR014908">
    <property type="entry name" value="Nucleoporin_Nup133/Nup155_N"/>
</dbReference>
<evidence type="ECO:0000256" key="8">
    <source>
        <dbReference type="SAM" id="MobiDB-lite"/>
    </source>
</evidence>
<keyword evidence="7" id="KW-0539">Nucleus</keyword>
<keyword evidence="12" id="KW-1185">Reference proteome</keyword>
<evidence type="ECO:0000259" key="9">
    <source>
        <dbReference type="Pfam" id="PF03177"/>
    </source>
</evidence>
<feature type="domain" description="Nucleoporin Nup133/Nup155-like N-terminal" evidence="10">
    <location>
        <begin position="99"/>
        <end position="529"/>
    </location>
</feature>
<dbReference type="InterPro" id="IPR015943">
    <property type="entry name" value="WD40/YVTN_repeat-like_dom_sf"/>
</dbReference>
<dbReference type="OMA" id="HVATLLW"/>
<dbReference type="Pfam" id="PF08801">
    <property type="entry name" value="Nucleoporin_N"/>
    <property type="match status" value="1"/>
</dbReference>
<dbReference type="OrthoDB" id="103454at2759"/>
<evidence type="ECO:0000256" key="3">
    <source>
        <dbReference type="ARBA" id="ARBA00022448"/>
    </source>
</evidence>
<evidence type="ECO:0008006" key="13">
    <source>
        <dbReference type="Google" id="ProtNLM"/>
    </source>
</evidence>
<dbReference type="RefSeq" id="XP_040650882.1">
    <property type="nucleotide sequence ID" value="XM_040796344.1"/>
</dbReference>
<dbReference type="Gene3D" id="1.20.58.1380">
    <property type="match status" value="1"/>
</dbReference>
<dbReference type="SUPFAM" id="SSF117289">
    <property type="entry name" value="Nucleoporin domain"/>
    <property type="match status" value="1"/>
</dbReference>
<evidence type="ECO:0000256" key="5">
    <source>
        <dbReference type="ARBA" id="ARBA00022927"/>
    </source>
</evidence>
<accession>A0A135LTS9</accession>
<sequence length="1300" mass="143708">MFVPKAGGRNTRRRQRTSSDDSVKPPKAKRQRSVLRRPDESPSDTNLGRELAKLPTPTAPNGDITPTDQINTETHLSARVAKQGDGSGNNNEGTIVLSSTDFYTVDQLPSLPDQIRGLQTEPLKCFFGPGPAYALALTRSHAIVWPYSAPASSPSPSETFTVSIPESCRDPKGAVPLGVLLSTATGDHPGLLVIIPSTGKVIYWETVSSAASLGLSRQKQNGIQGSTPSMLSGEYATEILNAEPSGIIVTFSSGRVAHITLRDPQGKPSVLVNFLRSTAGTGGGGIFGGIKNVFASGSWRKEVTAVRAGGSHQRGQRDVIIATSAGLVEIWDTHWNHGNTLKKRYDLKDEILSALPEHHTNSTNDPELKVVDFAFSAPDGAVQLPDGSWRLYMVVKSPQWLETRELVVVQVHLSGNEFRVVSTHTVDLRHISASLLETSKPKIFVPKPEETAFILIGQSLVILSLTSVEESPSSQLLLDSNKLPLPFQDTIHFRSGTDHEILGSIAEDQSNDSPCAACVLMLRNFGVIRVTALPRPGTEQDVDEPQVTAKHKLEQAVFFGTMAKNPLDLSSEGDLNFPPSEMEQASLEICRELLQSDTRFIPTTAISLEQNLRLRAKALDDLASLLSRQGNPLSRPARWELLWGAEKIAAQRAIWKIQEACKIKNGDEESFLGHVIGSMHDKFKTPINPQHGETDPVRQWFLRDSYRMEHIIPWIRNAIKSGRGNTSNPTRTLSEKILAASELFLAVTETAFRYRDEHVALYGLREDFLEDGVLADGYEDLPEFWTSRGVGYSEAGDLLDLELDSCRSWKAPASAADTPDAHVLNQVAKNCYRHLRVVGQMHRERTRWLSAQGDPKLMDESVSIEQTHVEDRKWQLFKLAGIDHLADAVELAESFQDMGALVELIIELQDQKASQHSRTEAPSDVSTNQTEIDADQLIAKYFDKFGDAWADAYFSRQIAMGCSGILFTMRKYQTAITRFLRSNPAYARLSWINDVTGEDDYNTAAASLENLALGEKDLWSHRVEISLAKLGKLATQERMDSSVAASTLQEDVKRLDDYVEVDGIQDILYGHMQPILQGAIDRKAEVELAVGQYGDHIFEDRPSLHEILSEALSTLIDRQVVGADGLIDILTLMGPGQLADDGESELVPSEFHLALQVLDYGRYGQRDPSYLKALQRLIWRRCLIKDDWVARGKAAEGPNGNAHNSVADTALYRSLTACLEEPRRAGPHSLYTPLSPAEALMTDSDSDILVSRFRPEQKSRVASDLETENDILRQCIEVGKLDFWFQNLRETSEVHISPPQ</sequence>
<dbReference type="STRING" id="5078.A0A135LTS9"/>
<keyword evidence="3" id="KW-0813">Transport</keyword>
<keyword evidence="6" id="KW-0811">Translocation</keyword>
<feature type="compositionally biased region" description="Basic residues" evidence="8">
    <location>
        <begin position="26"/>
        <end position="35"/>
    </location>
</feature>
<dbReference type="GO" id="GO:0016973">
    <property type="term" value="P:poly(A)+ mRNA export from nucleus"/>
    <property type="evidence" value="ECO:0007669"/>
    <property type="project" value="TreeGrafter"/>
</dbReference>
<dbReference type="Gene3D" id="2.130.10.10">
    <property type="entry name" value="YVTN repeat-like/Quinoprotein amine dehydrogenase"/>
    <property type="match status" value="1"/>
</dbReference>
<evidence type="ECO:0000256" key="6">
    <source>
        <dbReference type="ARBA" id="ARBA00023010"/>
    </source>
</evidence>
<dbReference type="GeneID" id="63711644"/>
<dbReference type="GO" id="GO:0006606">
    <property type="term" value="P:protein import into nucleus"/>
    <property type="evidence" value="ECO:0007669"/>
    <property type="project" value="TreeGrafter"/>
</dbReference>
<dbReference type="InterPro" id="IPR007187">
    <property type="entry name" value="Nucleoporin_Nup133/Nup155_C"/>
</dbReference>
<keyword evidence="4" id="KW-0509">mRNA transport</keyword>
<protein>
    <recommendedName>
        <fullName evidence="13">Nucleoporin, Nup133/Nup155-like, C-terminal</fullName>
    </recommendedName>
</protein>
<proteinExistence type="inferred from homology"/>